<dbReference type="Proteomes" id="UP000184073">
    <property type="component" value="Unassembled WGS sequence"/>
</dbReference>
<dbReference type="PROSITE" id="PS50181">
    <property type="entry name" value="FBOX"/>
    <property type="match status" value="1"/>
</dbReference>
<dbReference type="PANTHER" id="PTHR35605">
    <property type="entry name" value="ECP2 EFFECTOR PROTEIN DOMAIN-CONTAINING PROTEIN-RELATED"/>
    <property type="match status" value="1"/>
</dbReference>
<dbReference type="VEuPathDB" id="FungiDB:ASPVEDRAFT_41062"/>
<evidence type="ECO:0000256" key="1">
    <source>
        <dbReference type="SAM" id="MobiDB-lite"/>
    </source>
</evidence>
<dbReference type="AlphaFoldDB" id="A0A1L9PIX6"/>
<dbReference type="STRING" id="1036611.A0A1L9PIX6"/>
<organism evidence="3 4">
    <name type="scientific">Aspergillus versicolor CBS 583.65</name>
    <dbReference type="NCBI Taxonomy" id="1036611"/>
    <lineage>
        <taxon>Eukaryota</taxon>
        <taxon>Fungi</taxon>
        <taxon>Dikarya</taxon>
        <taxon>Ascomycota</taxon>
        <taxon>Pezizomycotina</taxon>
        <taxon>Eurotiomycetes</taxon>
        <taxon>Eurotiomycetidae</taxon>
        <taxon>Eurotiales</taxon>
        <taxon>Aspergillaceae</taxon>
        <taxon>Aspergillus</taxon>
        <taxon>Aspergillus subgen. Nidulantes</taxon>
    </lineage>
</organism>
<dbReference type="CDD" id="cd09917">
    <property type="entry name" value="F-box_SF"/>
    <property type="match status" value="1"/>
</dbReference>
<dbReference type="EMBL" id="KV878128">
    <property type="protein sequence ID" value="OJJ01478.1"/>
    <property type="molecule type" value="Genomic_DNA"/>
</dbReference>
<gene>
    <name evidence="3" type="ORF">ASPVEDRAFT_41062</name>
</gene>
<accession>A0A1L9PIX6</accession>
<evidence type="ECO:0000259" key="2">
    <source>
        <dbReference type="PROSITE" id="PS50181"/>
    </source>
</evidence>
<dbReference type="GeneID" id="63727774"/>
<evidence type="ECO:0000313" key="3">
    <source>
        <dbReference type="EMBL" id="OJJ01478.1"/>
    </source>
</evidence>
<feature type="region of interest" description="Disordered" evidence="1">
    <location>
        <begin position="428"/>
        <end position="455"/>
    </location>
</feature>
<dbReference type="SUPFAM" id="SSF81383">
    <property type="entry name" value="F-box domain"/>
    <property type="match status" value="1"/>
</dbReference>
<proteinExistence type="predicted"/>
<name>A0A1L9PIX6_ASPVE</name>
<dbReference type="RefSeq" id="XP_040667240.1">
    <property type="nucleotide sequence ID" value="XM_040812263.1"/>
</dbReference>
<feature type="domain" description="F-box" evidence="2">
    <location>
        <begin position="8"/>
        <end position="54"/>
    </location>
</feature>
<feature type="compositionally biased region" description="Basic and acidic residues" evidence="1">
    <location>
        <begin position="428"/>
        <end position="438"/>
    </location>
</feature>
<dbReference type="OrthoDB" id="9981546at2759"/>
<dbReference type="Pfam" id="PF12937">
    <property type="entry name" value="F-box-like"/>
    <property type="match status" value="1"/>
</dbReference>
<dbReference type="InterPro" id="IPR001810">
    <property type="entry name" value="F-box_dom"/>
</dbReference>
<sequence>MAFNSTPDLHLYSLPNEVFVQILTPLTTRELLHLATVSQRFHALVLRLLHYRLLLTASLTEYKLILECFHPTSKLTEPHVFCKYIGTPSLSDKYEGEGSLYENIDTAKQLGRLGSVYSIFRPVESEEEGWADVAPGEHLDTEDAFDDPLTVRRPVTIEGFEDFSQLCVVANVVKVFPGTTALLSAVNVEDGVVRLFRDWLKTQANSPQDSRHRGDASRNQGSDILWVDQNKNVGLKFRVREDTKLNSNFPVLVHRDEESFSSYEICIDELHIRTTRLLLTVEQSVREQQSYPPVSLMALSSFEDSFSPLPRGGTLSSYNRLLELSITLVFTMYRLLGIALVALFAFVALGVPTAPTLDETLGDHPIKPDSRYPSNPTLDEVLDSQKPTNWDFKLRLEVQALPDSPGIIIDGAIEEVYDKLKKRTPDFDEDWKGFKGPETENEDSDPFKEREPEGTVTCQNNKRWSVDAKLVKNGVERIRHSRGKPRLQQDPKHCGRLACLSRAAIYWCNDYDEPQRISSRRLLADGAEDVLNQCTKDGEVAGDFEVPGGWRVSVKAEDSDC</sequence>
<dbReference type="PANTHER" id="PTHR35605:SF1">
    <property type="entry name" value="ECP2 EFFECTOR PROTEIN DOMAIN-CONTAINING PROTEIN-RELATED"/>
    <property type="match status" value="1"/>
</dbReference>
<evidence type="ECO:0000313" key="4">
    <source>
        <dbReference type="Proteomes" id="UP000184073"/>
    </source>
</evidence>
<dbReference type="InterPro" id="IPR036047">
    <property type="entry name" value="F-box-like_dom_sf"/>
</dbReference>
<keyword evidence="4" id="KW-1185">Reference proteome</keyword>
<protein>
    <recommendedName>
        <fullName evidence="2">F-box domain-containing protein</fullName>
    </recommendedName>
</protein>
<reference evidence="4" key="1">
    <citation type="journal article" date="2017" name="Genome Biol.">
        <title>Comparative genomics reveals high biological diversity and specific adaptations in the industrially and medically important fungal genus Aspergillus.</title>
        <authorList>
            <person name="de Vries R.P."/>
            <person name="Riley R."/>
            <person name="Wiebenga A."/>
            <person name="Aguilar-Osorio G."/>
            <person name="Amillis S."/>
            <person name="Uchima C.A."/>
            <person name="Anderluh G."/>
            <person name="Asadollahi M."/>
            <person name="Askin M."/>
            <person name="Barry K."/>
            <person name="Battaglia E."/>
            <person name="Bayram O."/>
            <person name="Benocci T."/>
            <person name="Braus-Stromeyer S.A."/>
            <person name="Caldana C."/>
            <person name="Canovas D."/>
            <person name="Cerqueira G.C."/>
            <person name="Chen F."/>
            <person name="Chen W."/>
            <person name="Choi C."/>
            <person name="Clum A."/>
            <person name="Dos Santos R.A."/>
            <person name="Damasio A.R."/>
            <person name="Diallinas G."/>
            <person name="Emri T."/>
            <person name="Fekete E."/>
            <person name="Flipphi M."/>
            <person name="Freyberg S."/>
            <person name="Gallo A."/>
            <person name="Gournas C."/>
            <person name="Habgood R."/>
            <person name="Hainaut M."/>
            <person name="Harispe M.L."/>
            <person name="Henrissat B."/>
            <person name="Hilden K.S."/>
            <person name="Hope R."/>
            <person name="Hossain A."/>
            <person name="Karabika E."/>
            <person name="Karaffa L."/>
            <person name="Karanyi Z."/>
            <person name="Krasevec N."/>
            <person name="Kuo A."/>
            <person name="Kusch H."/>
            <person name="LaButti K."/>
            <person name="Lagendijk E.L."/>
            <person name="Lapidus A."/>
            <person name="Levasseur A."/>
            <person name="Lindquist E."/>
            <person name="Lipzen A."/>
            <person name="Logrieco A.F."/>
            <person name="MacCabe A."/>
            <person name="Maekelae M.R."/>
            <person name="Malavazi I."/>
            <person name="Melin P."/>
            <person name="Meyer V."/>
            <person name="Mielnichuk N."/>
            <person name="Miskei M."/>
            <person name="Molnar A.P."/>
            <person name="Mule G."/>
            <person name="Ngan C.Y."/>
            <person name="Orejas M."/>
            <person name="Orosz E."/>
            <person name="Ouedraogo J.P."/>
            <person name="Overkamp K.M."/>
            <person name="Park H.-S."/>
            <person name="Perrone G."/>
            <person name="Piumi F."/>
            <person name="Punt P.J."/>
            <person name="Ram A.F."/>
            <person name="Ramon A."/>
            <person name="Rauscher S."/>
            <person name="Record E."/>
            <person name="Riano-Pachon D.M."/>
            <person name="Robert V."/>
            <person name="Roehrig J."/>
            <person name="Ruller R."/>
            <person name="Salamov A."/>
            <person name="Salih N.S."/>
            <person name="Samson R.A."/>
            <person name="Sandor E."/>
            <person name="Sanguinetti M."/>
            <person name="Schuetze T."/>
            <person name="Sepcic K."/>
            <person name="Shelest E."/>
            <person name="Sherlock G."/>
            <person name="Sophianopoulou V."/>
            <person name="Squina F.M."/>
            <person name="Sun H."/>
            <person name="Susca A."/>
            <person name="Todd R.B."/>
            <person name="Tsang A."/>
            <person name="Unkles S.E."/>
            <person name="van de Wiele N."/>
            <person name="van Rossen-Uffink D."/>
            <person name="Oliveira J.V."/>
            <person name="Vesth T.C."/>
            <person name="Visser J."/>
            <person name="Yu J.-H."/>
            <person name="Zhou M."/>
            <person name="Andersen M.R."/>
            <person name="Archer D.B."/>
            <person name="Baker S.E."/>
            <person name="Benoit I."/>
            <person name="Brakhage A.A."/>
            <person name="Braus G.H."/>
            <person name="Fischer R."/>
            <person name="Frisvad J.C."/>
            <person name="Goldman G.H."/>
            <person name="Houbraken J."/>
            <person name="Oakley B."/>
            <person name="Pocsi I."/>
            <person name="Scazzocchio C."/>
            <person name="Seiboth B."/>
            <person name="vanKuyk P.A."/>
            <person name="Wortman J."/>
            <person name="Dyer P.S."/>
            <person name="Grigoriev I.V."/>
        </authorList>
    </citation>
    <scope>NUCLEOTIDE SEQUENCE [LARGE SCALE GENOMIC DNA]</scope>
    <source>
        <strain evidence="4">CBS 583.65</strain>
    </source>
</reference>